<evidence type="ECO:0000313" key="4">
    <source>
        <dbReference type="EMBL" id="CAH2274965.1"/>
    </source>
</evidence>
<dbReference type="InterPro" id="IPR008906">
    <property type="entry name" value="HATC_C_dom"/>
</dbReference>
<dbReference type="AlphaFoldDB" id="A0AAD1RNN1"/>
<gene>
    <name evidence="4" type="ORF">PECUL_23A010029</name>
</gene>
<evidence type="ECO:0000259" key="2">
    <source>
        <dbReference type="Pfam" id="PF05699"/>
    </source>
</evidence>
<dbReference type="Pfam" id="PF14291">
    <property type="entry name" value="DUF4371"/>
    <property type="match status" value="1"/>
</dbReference>
<feature type="domain" description="HAT C-terminal dimerisation" evidence="2">
    <location>
        <begin position="633"/>
        <end position="677"/>
    </location>
</feature>
<protein>
    <submittedName>
        <fullName evidence="4">Zinc finger MYM-type 1-like</fullName>
    </submittedName>
</protein>
<feature type="region of interest" description="Disordered" evidence="1">
    <location>
        <begin position="1"/>
        <end position="29"/>
    </location>
</feature>
<reference evidence="4" key="1">
    <citation type="submission" date="2022-03" db="EMBL/GenBank/DDBJ databases">
        <authorList>
            <person name="Alioto T."/>
            <person name="Alioto T."/>
            <person name="Gomez Garrido J."/>
        </authorList>
    </citation>
    <scope>NUCLEOTIDE SEQUENCE</scope>
</reference>
<dbReference type="GO" id="GO:0046983">
    <property type="term" value="F:protein dimerization activity"/>
    <property type="evidence" value="ECO:0007669"/>
    <property type="project" value="InterPro"/>
</dbReference>
<dbReference type="Proteomes" id="UP001295444">
    <property type="component" value="Chromosome 03"/>
</dbReference>
<feature type="domain" description="DUF4371" evidence="3">
    <location>
        <begin position="294"/>
        <end position="380"/>
    </location>
</feature>
<dbReference type="SUPFAM" id="SSF53098">
    <property type="entry name" value="Ribonuclease H-like"/>
    <property type="match status" value="1"/>
</dbReference>
<dbReference type="PANTHER" id="PTHR45749">
    <property type="match status" value="1"/>
</dbReference>
<organism evidence="4 5">
    <name type="scientific">Pelobates cultripes</name>
    <name type="common">Western spadefoot toad</name>
    <dbReference type="NCBI Taxonomy" id="61616"/>
    <lineage>
        <taxon>Eukaryota</taxon>
        <taxon>Metazoa</taxon>
        <taxon>Chordata</taxon>
        <taxon>Craniata</taxon>
        <taxon>Vertebrata</taxon>
        <taxon>Euteleostomi</taxon>
        <taxon>Amphibia</taxon>
        <taxon>Batrachia</taxon>
        <taxon>Anura</taxon>
        <taxon>Pelobatoidea</taxon>
        <taxon>Pelobatidae</taxon>
        <taxon>Pelobates</taxon>
    </lineage>
</organism>
<dbReference type="InterPro" id="IPR025398">
    <property type="entry name" value="DUF4371"/>
</dbReference>
<feature type="compositionally biased region" description="Polar residues" evidence="1">
    <location>
        <begin position="106"/>
        <end position="120"/>
    </location>
</feature>
<proteinExistence type="predicted"/>
<keyword evidence="5" id="KW-1185">Reference proteome</keyword>
<name>A0AAD1RNN1_PELCU</name>
<dbReference type="InterPro" id="IPR012337">
    <property type="entry name" value="RNaseH-like_sf"/>
</dbReference>
<evidence type="ECO:0000256" key="1">
    <source>
        <dbReference type="SAM" id="MobiDB-lite"/>
    </source>
</evidence>
<dbReference type="Pfam" id="PF05699">
    <property type="entry name" value="Dimer_Tnp_hAT"/>
    <property type="match status" value="1"/>
</dbReference>
<feature type="compositionally biased region" description="Basic and acidic residues" evidence="1">
    <location>
        <begin position="96"/>
        <end position="105"/>
    </location>
</feature>
<dbReference type="EMBL" id="OW240914">
    <property type="protein sequence ID" value="CAH2274965.1"/>
    <property type="molecule type" value="Genomic_DNA"/>
</dbReference>
<dbReference type="PANTHER" id="PTHR45749:SF28">
    <property type="entry name" value="ZINC FINGER MYM-TYPE PROTEIN 1-LIKE-RELATED"/>
    <property type="match status" value="1"/>
</dbReference>
<evidence type="ECO:0000313" key="5">
    <source>
        <dbReference type="Proteomes" id="UP001295444"/>
    </source>
</evidence>
<sequence>MQTPEVFSAPGPSDRGDTKAQHGPSVAEPISLHRDMVAPLEQLDSEEFHSLLDATMSKSVTQAIFTAMGVMSNNLSHSISSAIKASNPNMSQARAAEGEPLRREGQNTNIKRNRPSGSQQRKFKKAREKSADSMSGSILKYVAPSTSTAVGERAEDIQSVESTGEMPKVSSQEASYVKALFAVDDKVTGASSFVTEFQLWWKLYPKVSSHEASDQHLTCLEKWKTLKLQKCLVHVHQTTVDREKRKWRDILHCLLDVTLFLAHQNLPFRGHRETMSSANNFLELDKIVADIKKAKYFGILYDSTPDVSHTDQMCEVIRYVHIEGDHVNVKESFLGFFPVAEKTAAAELTENILQHLEEDGLDISLCRGQGYDNAATMAGIHGGVQAKIKEIIPNALFMPCANHSLNLCGVHSFGSVASCVTFFGTLERGYSFFSVSTHRVELLMENLVLEKVNITQKYLQTVGLTLEKCIVKLQGLKAFLADQRSEIVEKAICYATTTCKEMDISMERRGRVELRKTMPGEKAKDAGLTLPEEMKRAMFECLDRFPHELEIRSQPNSLVVATEKDIRNYTPKFTEIFDEFSNEDIFREIERLWRHLEAAKISAEEAKKWTALQFLEFIVKWDYCESVTVFIFFLTLCVSIAPCERSFSKSKLLKKFFCSTMSETRLTNLAILSIEHEYARKIGFDEVINKFAEM</sequence>
<accession>A0AAD1RNN1</accession>
<evidence type="ECO:0000259" key="3">
    <source>
        <dbReference type="Pfam" id="PF14291"/>
    </source>
</evidence>
<feature type="region of interest" description="Disordered" evidence="1">
    <location>
        <begin position="84"/>
        <end position="132"/>
    </location>
</feature>